<dbReference type="GO" id="GO:0050772">
    <property type="term" value="P:positive regulation of axonogenesis"/>
    <property type="evidence" value="ECO:0007669"/>
    <property type="project" value="TreeGrafter"/>
</dbReference>
<dbReference type="Pfam" id="PF18020">
    <property type="entry name" value="TIG_2"/>
    <property type="match status" value="1"/>
</dbReference>
<dbReference type="InterPro" id="IPR041019">
    <property type="entry name" value="TIG1_plexin"/>
</dbReference>
<dbReference type="PANTHER" id="PTHR22625">
    <property type="entry name" value="PLEXIN"/>
    <property type="match status" value="1"/>
</dbReference>
<dbReference type="GO" id="GO:0007162">
    <property type="term" value="P:negative regulation of cell adhesion"/>
    <property type="evidence" value="ECO:0007669"/>
    <property type="project" value="TreeGrafter"/>
</dbReference>
<evidence type="ECO:0000313" key="4">
    <source>
        <dbReference type="Proteomes" id="UP001162162"/>
    </source>
</evidence>
<dbReference type="InterPro" id="IPR031148">
    <property type="entry name" value="Plexin"/>
</dbReference>
<dbReference type="PANTHER" id="PTHR22625:SF44">
    <property type="entry name" value="PLEXIN-B"/>
    <property type="match status" value="1"/>
</dbReference>
<dbReference type="GO" id="GO:0002116">
    <property type="term" value="C:semaphorin receptor complex"/>
    <property type="evidence" value="ECO:0007669"/>
    <property type="project" value="TreeGrafter"/>
</dbReference>
<organism evidence="3 4">
    <name type="scientific">Aromia moschata</name>
    <dbReference type="NCBI Taxonomy" id="1265417"/>
    <lineage>
        <taxon>Eukaryota</taxon>
        <taxon>Metazoa</taxon>
        <taxon>Ecdysozoa</taxon>
        <taxon>Arthropoda</taxon>
        <taxon>Hexapoda</taxon>
        <taxon>Insecta</taxon>
        <taxon>Pterygota</taxon>
        <taxon>Neoptera</taxon>
        <taxon>Endopterygota</taxon>
        <taxon>Coleoptera</taxon>
        <taxon>Polyphaga</taxon>
        <taxon>Cucujiformia</taxon>
        <taxon>Chrysomeloidea</taxon>
        <taxon>Cerambycidae</taxon>
        <taxon>Cerambycinae</taxon>
        <taxon>Callichromatini</taxon>
        <taxon>Aromia</taxon>
    </lineage>
</organism>
<sequence length="209" mass="23018">MTNVRLTIRTLPELPYGAKYRCVFGSAEPIDAEVTEFGLSCPTPEIHKRPSIPPKMDHVLVPLSVRSSETNKDSSPETSPITTAASIDFMGNALGLSGPNPTHLSNHGFAYCPQFKKRDVILLPNNVLKEIVFEVKNLPHPQPGHTGFQCIIVIEGATMLVPARVDGKNIIVCDKTTYSYEANEGNTASVRVVWNRIHHVDSINVTLYK</sequence>
<dbReference type="GO" id="GO:0030334">
    <property type="term" value="P:regulation of cell migration"/>
    <property type="evidence" value="ECO:0007669"/>
    <property type="project" value="TreeGrafter"/>
</dbReference>
<dbReference type="EMBL" id="JAPWTK010000038">
    <property type="protein sequence ID" value="KAJ8955494.1"/>
    <property type="molecule type" value="Genomic_DNA"/>
</dbReference>
<name>A0AAV8YVB8_9CUCU</name>
<dbReference type="GO" id="GO:0005886">
    <property type="term" value="C:plasma membrane"/>
    <property type="evidence" value="ECO:0007669"/>
    <property type="project" value="TreeGrafter"/>
</dbReference>
<dbReference type="Pfam" id="PF17960">
    <property type="entry name" value="TIG_plexin"/>
    <property type="match status" value="1"/>
</dbReference>
<dbReference type="InterPro" id="IPR041362">
    <property type="entry name" value="TIG2_plexin"/>
</dbReference>
<accession>A0AAV8YVB8</accession>
<evidence type="ECO:0000313" key="3">
    <source>
        <dbReference type="EMBL" id="KAJ8955494.1"/>
    </source>
</evidence>
<feature type="domain" description="Plexin TIG" evidence="1">
    <location>
        <begin position="2"/>
        <end position="72"/>
    </location>
</feature>
<proteinExistence type="predicted"/>
<dbReference type="Proteomes" id="UP001162162">
    <property type="component" value="Unassembled WGS sequence"/>
</dbReference>
<protein>
    <submittedName>
        <fullName evidence="3">Uncharacterized protein</fullName>
    </submittedName>
</protein>
<evidence type="ECO:0000259" key="1">
    <source>
        <dbReference type="Pfam" id="PF17960"/>
    </source>
</evidence>
<feature type="domain" description="Plexin TIG" evidence="2">
    <location>
        <begin position="121"/>
        <end position="208"/>
    </location>
</feature>
<keyword evidence="4" id="KW-1185">Reference proteome</keyword>
<dbReference type="Gene3D" id="2.60.40.10">
    <property type="entry name" value="Immunoglobulins"/>
    <property type="match status" value="2"/>
</dbReference>
<gene>
    <name evidence="3" type="ORF">NQ318_003597</name>
</gene>
<reference evidence="3" key="1">
    <citation type="journal article" date="2023" name="Insect Mol. Biol.">
        <title>Genome sequencing provides insights into the evolution of gene families encoding plant cell wall-degrading enzymes in longhorned beetles.</title>
        <authorList>
            <person name="Shin N.R."/>
            <person name="Okamura Y."/>
            <person name="Kirsch R."/>
            <person name="Pauchet Y."/>
        </authorList>
    </citation>
    <scope>NUCLEOTIDE SEQUENCE</scope>
    <source>
        <strain evidence="3">AMC_N1</strain>
    </source>
</reference>
<dbReference type="GO" id="GO:0097374">
    <property type="term" value="P:sensory neuron axon guidance"/>
    <property type="evidence" value="ECO:0007669"/>
    <property type="project" value="TreeGrafter"/>
</dbReference>
<dbReference type="InterPro" id="IPR013783">
    <property type="entry name" value="Ig-like_fold"/>
</dbReference>
<dbReference type="AlphaFoldDB" id="A0AAV8YVB8"/>
<dbReference type="GO" id="GO:0008360">
    <property type="term" value="P:regulation of cell shape"/>
    <property type="evidence" value="ECO:0007669"/>
    <property type="project" value="TreeGrafter"/>
</dbReference>
<dbReference type="GO" id="GO:0008045">
    <property type="term" value="P:motor neuron axon guidance"/>
    <property type="evidence" value="ECO:0007669"/>
    <property type="project" value="TreeGrafter"/>
</dbReference>
<comment type="caution">
    <text evidence="3">The sequence shown here is derived from an EMBL/GenBank/DDBJ whole genome shotgun (WGS) entry which is preliminary data.</text>
</comment>
<evidence type="ECO:0000259" key="2">
    <source>
        <dbReference type="Pfam" id="PF18020"/>
    </source>
</evidence>
<dbReference type="GO" id="GO:0017154">
    <property type="term" value="F:semaphorin receptor activity"/>
    <property type="evidence" value="ECO:0007669"/>
    <property type="project" value="InterPro"/>
</dbReference>